<protein>
    <submittedName>
        <fullName evidence="2">HD domain-containing protein</fullName>
    </submittedName>
</protein>
<sequence length="216" mass="24817">MRNAQNIQHSIFTAISYLNVLMNNYAHILKAAEKYMRVRKNDVHIPISFHYAMKLAESYPNADRDVVAAGIILHDIGWFSIDEDDIFKKGFQTENYLQSDVRYLHESEGVRLSAEVLRPLGYSEDFIKKVQTIIDGHDTRGFARSAEDEIVRDADKLWRFTVTGVSIASDWFKQTPSQYCARLLTDVVPQLHLPESIEMAKTDLVETEKMLCCDVI</sequence>
<dbReference type="Gene3D" id="1.10.3210.10">
    <property type="entry name" value="Hypothetical protein af1432"/>
    <property type="match status" value="1"/>
</dbReference>
<organism evidence="2 3">
    <name type="scientific">Runella salmonicolor</name>
    <dbReference type="NCBI Taxonomy" id="2950278"/>
    <lineage>
        <taxon>Bacteria</taxon>
        <taxon>Pseudomonadati</taxon>
        <taxon>Bacteroidota</taxon>
        <taxon>Cytophagia</taxon>
        <taxon>Cytophagales</taxon>
        <taxon>Spirosomataceae</taxon>
        <taxon>Runella</taxon>
    </lineage>
</organism>
<evidence type="ECO:0000313" key="2">
    <source>
        <dbReference type="EMBL" id="MCP1384739.1"/>
    </source>
</evidence>
<dbReference type="InterPro" id="IPR003607">
    <property type="entry name" value="HD/PDEase_dom"/>
</dbReference>
<dbReference type="CDD" id="cd00077">
    <property type="entry name" value="HDc"/>
    <property type="match status" value="1"/>
</dbReference>
<keyword evidence="3" id="KW-1185">Reference proteome</keyword>
<feature type="domain" description="HD" evidence="1">
    <location>
        <begin position="50"/>
        <end position="157"/>
    </location>
</feature>
<evidence type="ECO:0000259" key="1">
    <source>
        <dbReference type="Pfam" id="PF01966"/>
    </source>
</evidence>
<proteinExistence type="predicted"/>
<dbReference type="EMBL" id="JAMZEL010000009">
    <property type="protein sequence ID" value="MCP1384739.1"/>
    <property type="molecule type" value="Genomic_DNA"/>
</dbReference>
<dbReference type="SUPFAM" id="SSF109604">
    <property type="entry name" value="HD-domain/PDEase-like"/>
    <property type="match status" value="1"/>
</dbReference>
<reference evidence="2 3" key="1">
    <citation type="submission" date="2022-06" db="EMBL/GenBank/DDBJ databases">
        <title>Runella sp. S5 genome sequencing.</title>
        <authorList>
            <person name="Park S."/>
        </authorList>
    </citation>
    <scope>NUCLEOTIDE SEQUENCE [LARGE SCALE GENOMIC DNA]</scope>
    <source>
        <strain evidence="2 3">S5</strain>
    </source>
</reference>
<accession>A0ABT1FSK3</accession>
<dbReference type="RefSeq" id="WP_253530524.1">
    <property type="nucleotide sequence ID" value="NZ_JAMZEL010000009.1"/>
</dbReference>
<evidence type="ECO:0000313" key="3">
    <source>
        <dbReference type="Proteomes" id="UP001204772"/>
    </source>
</evidence>
<comment type="caution">
    <text evidence="2">The sequence shown here is derived from an EMBL/GenBank/DDBJ whole genome shotgun (WGS) entry which is preliminary data.</text>
</comment>
<gene>
    <name evidence="2" type="ORF">NCI00_20050</name>
</gene>
<dbReference type="InterPro" id="IPR006674">
    <property type="entry name" value="HD_domain"/>
</dbReference>
<name>A0ABT1FSK3_9BACT</name>
<dbReference type="Pfam" id="PF01966">
    <property type="entry name" value="HD"/>
    <property type="match status" value="1"/>
</dbReference>
<dbReference type="Proteomes" id="UP001204772">
    <property type="component" value="Unassembled WGS sequence"/>
</dbReference>